<dbReference type="EC" id="3.4.16.-" evidence="9"/>
<feature type="active site" description="Charge relay system" evidence="6">
    <location>
        <position position="271"/>
    </location>
</feature>
<feature type="domain" description="LD-carboxypeptidase C-terminal" evidence="8">
    <location>
        <begin position="173"/>
        <end position="286"/>
    </location>
</feature>
<evidence type="ECO:0000256" key="5">
    <source>
        <dbReference type="ARBA" id="ARBA00022825"/>
    </source>
</evidence>
<evidence type="ECO:0000256" key="2">
    <source>
        <dbReference type="ARBA" id="ARBA00022645"/>
    </source>
</evidence>
<dbReference type="Pfam" id="PF17676">
    <property type="entry name" value="Peptidase_S66C"/>
    <property type="match status" value="1"/>
</dbReference>
<dbReference type="PIRSF" id="PIRSF028757">
    <property type="entry name" value="LD-carboxypeptidase"/>
    <property type="match status" value="1"/>
</dbReference>
<evidence type="ECO:0000256" key="3">
    <source>
        <dbReference type="ARBA" id="ARBA00022670"/>
    </source>
</evidence>
<dbReference type="InterPro" id="IPR040921">
    <property type="entry name" value="Peptidase_S66C"/>
</dbReference>
<evidence type="ECO:0000313" key="9">
    <source>
        <dbReference type="EMBL" id="VYT64844.1"/>
    </source>
</evidence>
<keyword evidence="4 9" id="KW-0378">Hydrolase</keyword>
<dbReference type="InterPro" id="IPR027478">
    <property type="entry name" value="LdcA_N"/>
</dbReference>
<dbReference type="PANTHER" id="PTHR30237:SF2">
    <property type="entry name" value="MUREIN TETRAPEPTIDE CARBOXYPEPTIDASE"/>
    <property type="match status" value="1"/>
</dbReference>
<dbReference type="Gene3D" id="3.50.30.60">
    <property type="entry name" value="LD-carboxypeptidase A C-terminal domain-like"/>
    <property type="match status" value="1"/>
</dbReference>
<sequence length="288" mass="32650">MNLFRKNDSISLVSCSNGLDISMRDKINELKYILKQLNLNVFESEALYKDENNKTFSGAIRGKELMKFYNDNEIKAIFDLSGGDLCNEVIRHLDFSQIKKANKPFFGYSDLTVILNALYSKTNNVNYNYQLRNLVREDSINQIKNFNNTFLLNKDNSLFDFNYEWIQGSYMDGTVVGGNIRCMLKLAGTEYMPSFDNKILFLEALSGDANKISTFIEQYIQIGAFNNLNGLILGHFTEYESANSTPSIEDLILSKLSNDKIPIIKTNELGHSANSKAIALGSNIHLFS</sequence>
<dbReference type="InterPro" id="IPR029062">
    <property type="entry name" value="Class_I_gatase-like"/>
</dbReference>
<gene>
    <name evidence="9" type="primary">ykfA_1</name>
    <name evidence="9" type="ORF">CTLFYP3_00340</name>
</gene>
<evidence type="ECO:0000259" key="7">
    <source>
        <dbReference type="Pfam" id="PF02016"/>
    </source>
</evidence>
<evidence type="ECO:0000256" key="1">
    <source>
        <dbReference type="ARBA" id="ARBA00010233"/>
    </source>
</evidence>
<dbReference type="SUPFAM" id="SSF52317">
    <property type="entry name" value="Class I glutamine amidotransferase-like"/>
    <property type="match status" value="1"/>
</dbReference>
<dbReference type="InterPro" id="IPR003507">
    <property type="entry name" value="S66_fam"/>
</dbReference>
<dbReference type="GO" id="GO:0006508">
    <property type="term" value="P:proteolysis"/>
    <property type="evidence" value="ECO:0007669"/>
    <property type="project" value="UniProtKB-KW"/>
</dbReference>
<dbReference type="EMBL" id="CACRTO010000005">
    <property type="protein sequence ID" value="VYT64844.1"/>
    <property type="molecule type" value="Genomic_DNA"/>
</dbReference>
<evidence type="ECO:0000256" key="4">
    <source>
        <dbReference type="ARBA" id="ARBA00022801"/>
    </source>
</evidence>
<evidence type="ECO:0000256" key="6">
    <source>
        <dbReference type="PIRSR" id="PIRSR028757-1"/>
    </source>
</evidence>
<keyword evidence="3" id="KW-0645">Protease</keyword>
<feature type="active site" description="Nucleophile" evidence="6">
    <location>
        <position position="109"/>
    </location>
</feature>
<dbReference type="SUPFAM" id="SSF141986">
    <property type="entry name" value="LD-carboxypeptidase A C-terminal domain-like"/>
    <property type="match status" value="1"/>
</dbReference>
<dbReference type="Gene3D" id="3.40.50.10740">
    <property type="entry name" value="Class I glutamine amidotransferase-like"/>
    <property type="match status" value="1"/>
</dbReference>
<keyword evidence="2 9" id="KW-0121">Carboxypeptidase</keyword>
<feature type="active site" description="Charge relay system" evidence="6">
    <location>
        <position position="203"/>
    </location>
</feature>
<dbReference type="RefSeq" id="WP_156624362.1">
    <property type="nucleotide sequence ID" value="NZ_CACRTO010000005.1"/>
</dbReference>
<feature type="domain" description="LD-carboxypeptidase N-terminal" evidence="7">
    <location>
        <begin position="10"/>
        <end position="125"/>
    </location>
</feature>
<comment type="similarity">
    <text evidence="1">Belongs to the peptidase S66 family.</text>
</comment>
<dbReference type="GO" id="GO:0008236">
    <property type="term" value="F:serine-type peptidase activity"/>
    <property type="evidence" value="ECO:0007669"/>
    <property type="project" value="UniProtKB-KW"/>
</dbReference>
<dbReference type="Pfam" id="PF02016">
    <property type="entry name" value="Peptidase_S66"/>
    <property type="match status" value="1"/>
</dbReference>
<dbReference type="AlphaFoldDB" id="A0A6N2YD92"/>
<protein>
    <submittedName>
        <fullName evidence="9">Putative murein peptide carboxypeptidase</fullName>
        <ecNumber evidence="9">3.4.16.-</ecNumber>
    </submittedName>
</protein>
<organism evidence="9">
    <name type="scientific">Clostridium tertium</name>
    <dbReference type="NCBI Taxonomy" id="1559"/>
    <lineage>
        <taxon>Bacteria</taxon>
        <taxon>Bacillati</taxon>
        <taxon>Bacillota</taxon>
        <taxon>Clostridia</taxon>
        <taxon>Eubacteriales</taxon>
        <taxon>Clostridiaceae</taxon>
        <taxon>Clostridium</taxon>
    </lineage>
</organism>
<proteinExistence type="inferred from homology"/>
<dbReference type="GO" id="GO:0004180">
    <property type="term" value="F:carboxypeptidase activity"/>
    <property type="evidence" value="ECO:0007669"/>
    <property type="project" value="UniProtKB-KW"/>
</dbReference>
<keyword evidence="5" id="KW-0720">Serine protease</keyword>
<evidence type="ECO:0000259" key="8">
    <source>
        <dbReference type="Pfam" id="PF17676"/>
    </source>
</evidence>
<dbReference type="PANTHER" id="PTHR30237">
    <property type="entry name" value="MURAMOYLTETRAPEPTIDE CARBOXYPEPTIDASE"/>
    <property type="match status" value="1"/>
</dbReference>
<name>A0A6N2YD92_9CLOT</name>
<reference evidence="9" key="1">
    <citation type="submission" date="2019-11" db="EMBL/GenBank/DDBJ databases">
        <authorList>
            <person name="Feng L."/>
        </authorList>
    </citation>
    <scope>NUCLEOTIDE SEQUENCE</scope>
    <source>
        <strain evidence="9">CTertiumLFYP3</strain>
    </source>
</reference>
<accession>A0A6N2YD92</accession>
<dbReference type="InterPro" id="IPR040449">
    <property type="entry name" value="Peptidase_S66_N"/>
</dbReference>
<dbReference type="InterPro" id="IPR027461">
    <property type="entry name" value="Carboxypeptidase_A_C_sf"/>
</dbReference>